<dbReference type="GO" id="GO:0016491">
    <property type="term" value="F:oxidoreductase activity"/>
    <property type="evidence" value="ECO:0007669"/>
    <property type="project" value="InterPro"/>
</dbReference>
<dbReference type="PANTHER" id="PTHR45444:SF3">
    <property type="entry name" value="XANTHINE DEHYDROGENASE"/>
    <property type="match status" value="1"/>
</dbReference>
<organism evidence="1 2">
    <name type="scientific">Mytilus galloprovincialis</name>
    <name type="common">Mediterranean mussel</name>
    <dbReference type="NCBI Taxonomy" id="29158"/>
    <lineage>
        <taxon>Eukaryota</taxon>
        <taxon>Metazoa</taxon>
        <taxon>Spiralia</taxon>
        <taxon>Lophotrochozoa</taxon>
        <taxon>Mollusca</taxon>
        <taxon>Bivalvia</taxon>
        <taxon>Autobranchia</taxon>
        <taxon>Pteriomorphia</taxon>
        <taxon>Mytilida</taxon>
        <taxon>Mytiloidea</taxon>
        <taxon>Mytilidae</taxon>
        <taxon>Mytilinae</taxon>
        <taxon>Mytilus</taxon>
    </lineage>
</organism>
<reference evidence="1" key="1">
    <citation type="submission" date="2018-11" db="EMBL/GenBank/DDBJ databases">
        <authorList>
            <person name="Alioto T."/>
            <person name="Alioto T."/>
        </authorList>
    </citation>
    <scope>NUCLEOTIDE SEQUENCE</scope>
</reference>
<dbReference type="InterPro" id="IPR016208">
    <property type="entry name" value="Ald_Oxase/xanthine_DH-like"/>
</dbReference>
<dbReference type="Gene3D" id="3.30.365.10">
    <property type="entry name" value="Aldehyde oxidase/xanthine dehydrogenase, molybdopterin binding domain"/>
    <property type="match status" value="1"/>
</dbReference>
<dbReference type="GO" id="GO:0005506">
    <property type="term" value="F:iron ion binding"/>
    <property type="evidence" value="ECO:0007669"/>
    <property type="project" value="InterPro"/>
</dbReference>
<dbReference type="Proteomes" id="UP000596742">
    <property type="component" value="Unassembled WGS sequence"/>
</dbReference>
<dbReference type="OrthoDB" id="8300278at2759"/>
<dbReference type="InterPro" id="IPR037165">
    <property type="entry name" value="AldOxase/xan_DH_Mopterin-bd_sf"/>
</dbReference>
<dbReference type="AlphaFoldDB" id="A0A8B6BX93"/>
<accession>A0A8B6BX93</accession>
<name>A0A8B6BX93_MYTGA</name>
<comment type="caution">
    <text evidence="1">The sequence shown here is derived from an EMBL/GenBank/DDBJ whole genome shotgun (WGS) entry which is preliminary data.</text>
</comment>
<dbReference type="EMBL" id="UYJE01000846">
    <property type="protein sequence ID" value="VDH96945.1"/>
    <property type="molecule type" value="Genomic_DNA"/>
</dbReference>
<keyword evidence="2" id="KW-1185">Reference proteome</keyword>
<protein>
    <recommendedName>
        <fullName evidence="3">Xanthine dehydrogenase</fullName>
    </recommendedName>
</protein>
<dbReference type="PANTHER" id="PTHR45444">
    <property type="entry name" value="XANTHINE DEHYDROGENASE"/>
    <property type="match status" value="1"/>
</dbReference>
<proteinExistence type="predicted"/>
<evidence type="ECO:0000313" key="2">
    <source>
        <dbReference type="Proteomes" id="UP000596742"/>
    </source>
</evidence>
<evidence type="ECO:0000313" key="1">
    <source>
        <dbReference type="EMBL" id="VDH96945.1"/>
    </source>
</evidence>
<gene>
    <name evidence="1" type="ORF">MGAL_10B001166</name>
</gene>
<sequence length="85" mass="9301">MAKDIPIDFRIQLLKNAPNPVGVLRSKAVGEPPLCMSCSALFALKRCVEAARQDIQNNTFFALDGPATVDKLQELCLVNPSQFVI</sequence>
<evidence type="ECO:0008006" key="3">
    <source>
        <dbReference type="Google" id="ProtNLM"/>
    </source>
</evidence>
<dbReference type="SUPFAM" id="SSF56003">
    <property type="entry name" value="Molybdenum cofactor-binding domain"/>
    <property type="match status" value="1"/>
</dbReference>